<keyword evidence="6" id="KW-0813">Transport</keyword>
<reference evidence="8 9" key="1">
    <citation type="submission" date="2022-07" db="EMBL/GenBank/DDBJ databases">
        <title>Methylomonas rivi sp. nov., Methylomonas rosea sp. nov., Methylomonas aureus sp. nov. and Methylomonas subterranea sp. nov., four novel methanotrophs isolated from a freshwater creek and the deep terrestrial subsurface.</title>
        <authorList>
            <person name="Abin C."/>
            <person name="Sankaranarayanan K."/>
            <person name="Garner C."/>
            <person name="Sindelar R."/>
            <person name="Kotary K."/>
            <person name="Garner R."/>
            <person name="Barclay S."/>
            <person name="Lawson P."/>
            <person name="Krumholz L."/>
        </authorList>
    </citation>
    <scope>NUCLEOTIDE SEQUENCE [LARGE SCALE GENOMIC DNA]</scope>
    <source>
        <strain evidence="8 9">SURF-1</strain>
    </source>
</reference>
<dbReference type="EMBL" id="JANIBM010000007">
    <property type="protein sequence ID" value="MCQ8181094.1"/>
    <property type="molecule type" value="Genomic_DNA"/>
</dbReference>
<keyword evidence="9" id="KW-1185">Reference proteome</keyword>
<dbReference type="Pfam" id="PF02754">
    <property type="entry name" value="CCG"/>
    <property type="match status" value="2"/>
</dbReference>
<feature type="domain" description="4Fe-4S ferredoxin-type" evidence="7">
    <location>
        <begin position="16"/>
        <end position="45"/>
    </location>
</feature>
<evidence type="ECO:0000256" key="4">
    <source>
        <dbReference type="ARBA" id="ARBA00023004"/>
    </source>
</evidence>
<evidence type="ECO:0000313" key="9">
    <source>
        <dbReference type="Proteomes" id="UP001524569"/>
    </source>
</evidence>
<sequence>MQTQIDPSLAGHPGIDAAQAALQRCVHCGFCNAACPTYRLQGDELDGPRGRIYLIKQLLEGQNATASSQHHLDRCLGCRACESVCPSGVEYGRLLDVGREIAAGRIARPWRQRWLRRALLAILPYPRRLSPLATLARLAKPLLPAALRAKVPAKPAPETWPPLSHRRRMLILEGCVQPALAPRINAAAARVLDRLGISVIRGQSACCGALAHHLDEREAALEAIRHRIDAWWPALQAGAEAIVITASGCGTMVKDYGYLLRDDPDYAAKAAQVTAAAKDIAEIIQAEDIAKLSVSPRKIAFQAPCSLQHGQPLSGVVESLLTGLGFELAEVADAGLCCGSAGSYSLLQPELSGRLRLAKLTALQAGQPELIASANIGCLLHLRETAGVPVVHWIELLDSADGLNI</sequence>
<evidence type="ECO:0000256" key="2">
    <source>
        <dbReference type="ARBA" id="ARBA00022723"/>
    </source>
</evidence>
<dbReference type="InterPro" id="IPR012257">
    <property type="entry name" value="Glc_ox_4Fe-4S"/>
</dbReference>
<dbReference type="NCBIfam" id="NF008434">
    <property type="entry name" value="PRK11274.1"/>
    <property type="match status" value="1"/>
</dbReference>
<keyword evidence="8" id="KW-0560">Oxidoreductase</keyword>
<keyword evidence="6" id="KW-0249">Electron transport</keyword>
<dbReference type="PROSITE" id="PS51379">
    <property type="entry name" value="4FE4S_FER_2"/>
    <property type="match status" value="2"/>
</dbReference>
<evidence type="ECO:0000256" key="5">
    <source>
        <dbReference type="ARBA" id="ARBA00023014"/>
    </source>
</evidence>
<keyword evidence="5 6" id="KW-0411">Iron-sulfur</keyword>
<dbReference type="InterPro" id="IPR017900">
    <property type="entry name" value="4Fe4S_Fe_S_CS"/>
</dbReference>
<keyword evidence="2 6" id="KW-0479">Metal-binding</keyword>
<keyword evidence="1 6" id="KW-0004">4Fe-4S</keyword>
<dbReference type="InterPro" id="IPR017896">
    <property type="entry name" value="4Fe4S_Fe-S-bd"/>
</dbReference>
<proteinExistence type="predicted"/>
<organism evidence="8 9">
    <name type="scientific">Methylomonas aurea</name>
    <dbReference type="NCBI Taxonomy" id="2952224"/>
    <lineage>
        <taxon>Bacteria</taxon>
        <taxon>Pseudomonadati</taxon>
        <taxon>Pseudomonadota</taxon>
        <taxon>Gammaproteobacteria</taxon>
        <taxon>Methylococcales</taxon>
        <taxon>Methylococcaceae</taxon>
        <taxon>Methylomonas</taxon>
    </lineage>
</organism>
<comment type="catalytic activity">
    <reaction evidence="6">
        <text>(R)-lactate + A = pyruvate + AH2</text>
        <dbReference type="Rhea" id="RHEA:15089"/>
        <dbReference type="ChEBI" id="CHEBI:13193"/>
        <dbReference type="ChEBI" id="CHEBI:15361"/>
        <dbReference type="ChEBI" id="CHEBI:16004"/>
        <dbReference type="ChEBI" id="CHEBI:17499"/>
    </reaction>
</comment>
<dbReference type="PIRSF" id="PIRSF000139">
    <property type="entry name" value="Glc_ox_4Fe-4S"/>
    <property type="match status" value="1"/>
</dbReference>
<dbReference type="RefSeq" id="WP_256610382.1">
    <property type="nucleotide sequence ID" value="NZ_JANIBM010000007.1"/>
</dbReference>
<dbReference type="PANTHER" id="PTHR32479:SF17">
    <property type="entry name" value="GLYCOLATE OXIDASE IRON-SULFUR SUBUNIT"/>
    <property type="match status" value="1"/>
</dbReference>
<keyword evidence="4 6" id="KW-0408">Iron</keyword>
<comment type="catalytic activity">
    <reaction evidence="6">
        <text>glycolate + A = glyoxylate + AH2</text>
        <dbReference type="Rhea" id="RHEA:21264"/>
        <dbReference type="ChEBI" id="CHEBI:13193"/>
        <dbReference type="ChEBI" id="CHEBI:17499"/>
        <dbReference type="ChEBI" id="CHEBI:29805"/>
        <dbReference type="ChEBI" id="CHEBI:36655"/>
        <dbReference type="EC" id="1.1.99.14"/>
    </reaction>
</comment>
<comment type="cofactor">
    <cofactor evidence="6">
        <name>[4Fe-4S] cluster</name>
        <dbReference type="ChEBI" id="CHEBI:49883"/>
    </cofactor>
    <text evidence="6">Binds 2 [4Fe-4S] clusters.</text>
</comment>
<feature type="domain" description="4Fe-4S ferredoxin-type" evidence="7">
    <location>
        <begin position="66"/>
        <end position="89"/>
    </location>
</feature>
<evidence type="ECO:0000313" key="8">
    <source>
        <dbReference type="EMBL" id="MCQ8181094.1"/>
    </source>
</evidence>
<name>A0ABT1UFT5_9GAMM</name>
<accession>A0ABT1UFT5</accession>
<evidence type="ECO:0000259" key="7">
    <source>
        <dbReference type="PROSITE" id="PS51379"/>
    </source>
</evidence>
<comment type="function">
    <text evidence="6">Component of a complex that catalyzes the oxidation of glycolate to glyoxylate.</text>
</comment>
<comment type="caution">
    <text evidence="8">The sequence shown here is derived from an EMBL/GenBank/DDBJ whole genome shotgun (WGS) entry which is preliminary data.</text>
</comment>
<dbReference type="PROSITE" id="PS00198">
    <property type="entry name" value="4FE4S_FER_1"/>
    <property type="match status" value="2"/>
</dbReference>
<dbReference type="PANTHER" id="PTHR32479">
    <property type="entry name" value="GLYCOLATE OXIDASE IRON-SULFUR SUBUNIT"/>
    <property type="match status" value="1"/>
</dbReference>
<protein>
    <recommendedName>
        <fullName evidence="6">Glycolate oxidase iron-sulfur subunit</fullName>
        <ecNumber evidence="6">1.1.99.14</ecNumber>
    </recommendedName>
</protein>
<dbReference type="InterPro" id="IPR009051">
    <property type="entry name" value="Helical_ferredxn"/>
</dbReference>
<dbReference type="Pfam" id="PF13183">
    <property type="entry name" value="Fer4_8"/>
    <property type="match status" value="1"/>
</dbReference>
<evidence type="ECO:0000256" key="6">
    <source>
        <dbReference type="PIRNR" id="PIRNR000139"/>
    </source>
</evidence>
<evidence type="ECO:0000256" key="1">
    <source>
        <dbReference type="ARBA" id="ARBA00022485"/>
    </source>
</evidence>
<dbReference type="Proteomes" id="UP001524569">
    <property type="component" value="Unassembled WGS sequence"/>
</dbReference>
<evidence type="ECO:0000256" key="3">
    <source>
        <dbReference type="ARBA" id="ARBA00022737"/>
    </source>
</evidence>
<dbReference type="InterPro" id="IPR004017">
    <property type="entry name" value="Cys_rich_dom"/>
</dbReference>
<dbReference type="SUPFAM" id="SSF54862">
    <property type="entry name" value="4Fe-4S ferredoxins"/>
    <property type="match status" value="1"/>
</dbReference>
<dbReference type="EC" id="1.1.99.14" evidence="6"/>
<dbReference type="GO" id="GO:0019154">
    <property type="term" value="F:glycolate dehydrogenase activity"/>
    <property type="evidence" value="ECO:0007669"/>
    <property type="project" value="UniProtKB-EC"/>
</dbReference>
<keyword evidence="3" id="KW-0677">Repeat</keyword>
<dbReference type="Gene3D" id="1.10.1060.10">
    <property type="entry name" value="Alpha-helical ferredoxin"/>
    <property type="match status" value="1"/>
</dbReference>
<gene>
    <name evidence="8" type="primary">glcF</name>
    <name evidence="8" type="ORF">NP603_08240</name>
</gene>